<feature type="compositionally biased region" description="Polar residues" evidence="1">
    <location>
        <begin position="245"/>
        <end position="266"/>
    </location>
</feature>
<dbReference type="OrthoDB" id="5408144at2759"/>
<evidence type="ECO:0000313" key="3">
    <source>
        <dbReference type="Proteomes" id="UP000024533"/>
    </source>
</evidence>
<protein>
    <submittedName>
        <fullName evidence="2">Uncharacterized protein</fullName>
    </submittedName>
</protein>
<name>A0A059IZN2_TRIIM</name>
<reference evidence="2 3" key="1">
    <citation type="submission" date="2014-02" db="EMBL/GenBank/DDBJ databases">
        <title>The Genome Sequence of Trichophyton interdigitale MR816.</title>
        <authorList>
            <consortium name="The Broad Institute Genomics Platform"/>
            <person name="Cuomo C.A."/>
            <person name="White T.C."/>
            <person name="Graser Y."/>
            <person name="Martinez-Rossi N."/>
            <person name="Heitman J."/>
            <person name="Young S.K."/>
            <person name="Zeng Q."/>
            <person name="Gargeya S."/>
            <person name="Abouelleil A."/>
            <person name="Alvarado L."/>
            <person name="Chapman S.B."/>
            <person name="Gainer-Dewar J."/>
            <person name="Goldberg J."/>
            <person name="Griggs A."/>
            <person name="Gujja S."/>
            <person name="Hansen M."/>
            <person name="Howarth C."/>
            <person name="Imamovic A."/>
            <person name="Larimer J."/>
            <person name="Martinez D."/>
            <person name="Murphy C."/>
            <person name="Pearson M.D."/>
            <person name="Persinoti G."/>
            <person name="Poon T."/>
            <person name="Priest M."/>
            <person name="Roberts A.D."/>
            <person name="Saif S."/>
            <person name="Shea T.D."/>
            <person name="Sykes S.N."/>
            <person name="Wortman J."/>
            <person name="Nusbaum C."/>
            <person name="Birren B."/>
        </authorList>
    </citation>
    <scope>NUCLEOTIDE SEQUENCE [LARGE SCALE GENOMIC DNA]</scope>
    <source>
        <strain evidence="2 3">MR816</strain>
    </source>
</reference>
<feature type="region of interest" description="Disordered" evidence="1">
    <location>
        <begin position="194"/>
        <end position="213"/>
    </location>
</feature>
<feature type="compositionally biased region" description="Polar residues" evidence="1">
    <location>
        <begin position="84"/>
        <end position="93"/>
    </location>
</feature>
<dbReference type="OMA" id="WPKIELY"/>
<comment type="caution">
    <text evidence="2">The sequence shown here is derived from an EMBL/GenBank/DDBJ whole genome shotgun (WGS) entry which is preliminary data.</text>
</comment>
<organism evidence="2 3">
    <name type="scientific">Trichophyton interdigitale (strain MR816)</name>
    <dbReference type="NCBI Taxonomy" id="1215338"/>
    <lineage>
        <taxon>Eukaryota</taxon>
        <taxon>Fungi</taxon>
        <taxon>Dikarya</taxon>
        <taxon>Ascomycota</taxon>
        <taxon>Pezizomycotina</taxon>
        <taxon>Eurotiomycetes</taxon>
        <taxon>Eurotiomycetidae</taxon>
        <taxon>Onygenales</taxon>
        <taxon>Arthrodermataceae</taxon>
        <taxon>Trichophyton</taxon>
    </lineage>
</organism>
<feature type="region of interest" description="Disordered" evidence="1">
    <location>
        <begin position="224"/>
        <end position="286"/>
    </location>
</feature>
<dbReference type="AlphaFoldDB" id="A0A059IZN2"/>
<accession>A0A059IZN2</accession>
<gene>
    <name evidence="2" type="ORF">H109_07141</name>
</gene>
<feature type="compositionally biased region" description="Basic residues" evidence="1">
    <location>
        <begin position="49"/>
        <end position="60"/>
    </location>
</feature>
<dbReference type="Proteomes" id="UP000024533">
    <property type="component" value="Unassembled WGS sequence"/>
</dbReference>
<proteinExistence type="predicted"/>
<dbReference type="HOGENOM" id="CLU_1004613_0_0_1"/>
<feature type="compositionally biased region" description="Low complexity" evidence="1">
    <location>
        <begin position="61"/>
        <end position="83"/>
    </location>
</feature>
<evidence type="ECO:0000256" key="1">
    <source>
        <dbReference type="SAM" id="MobiDB-lite"/>
    </source>
</evidence>
<keyword evidence="3" id="KW-1185">Reference proteome</keyword>
<dbReference type="EMBL" id="AOKY01000650">
    <property type="protein sequence ID" value="KDB20913.1"/>
    <property type="molecule type" value="Genomic_DNA"/>
</dbReference>
<feature type="region of interest" description="Disordered" evidence="1">
    <location>
        <begin position="14"/>
        <end position="96"/>
    </location>
</feature>
<sequence>MGLGLRERMKRAIFSSRPGLASQHSSSRLAERLEHAKEHTNSCPTQNKLQHRHRHQHQYHHQNQNQNQNQHQNQKQQHQNQNQMHPPTSPTTKKSFRASIIKTLSPRTSNRKSKMEEPWPKIELYKPHEIPRPKYRGPVDKRHLAVLEAYSIVQATEGYRQRSIDSSVCPLATNLPSRRDSVTSISETVIVRRPGDVEDGVGESEGKGEGEVEVEVEVEVEAQVDDDINIHNANRDSLQDEEDSNTTSTVSSDEGANVSSSTLLTSHTEDEHLQHLQKQQRPSVTRLKRTTAFSAADLHHALNSL</sequence>
<evidence type="ECO:0000313" key="2">
    <source>
        <dbReference type="EMBL" id="KDB20913.1"/>
    </source>
</evidence>
<feature type="compositionally biased region" description="Basic and acidic residues" evidence="1">
    <location>
        <begin position="29"/>
        <end position="40"/>
    </location>
</feature>